<accession>A0A8H8DLT3</accession>
<feature type="non-terminal residue" evidence="1">
    <location>
        <position position="148"/>
    </location>
</feature>
<protein>
    <submittedName>
        <fullName evidence="1">Uncharacterized protein</fullName>
    </submittedName>
</protein>
<comment type="caution">
    <text evidence="1">The sequence shown here is derived from an EMBL/GenBank/DDBJ whole genome shotgun (WGS) entry which is preliminary data.</text>
</comment>
<reference evidence="1 2" key="1">
    <citation type="journal article" name="Sci. Rep.">
        <title>Genome-scale phylogenetic analyses confirm Olpidium as the closest living zoosporic fungus to the non-flagellated, terrestrial fungi.</title>
        <authorList>
            <person name="Chang Y."/>
            <person name="Rochon D."/>
            <person name="Sekimoto S."/>
            <person name="Wang Y."/>
            <person name="Chovatia M."/>
            <person name="Sandor L."/>
            <person name="Salamov A."/>
            <person name="Grigoriev I.V."/>
            <person name="Stajich J.E."/>
            <person name="Spatafora J.W."/>
        </authorList>
    </citation>
    <scope>NUCLEOTIDE SEQUENCE [LARGE SCALE GENOMIC DNA]</scope>
    <source>
        <strain evidence="1">S191</strain>
    </source>
</reference>
<evidence type="ECO:0000313" key="2">
    <source>
        <dbReference type="Proteomes" id="UP000673691"/>
    </source>
</evidence>
<name>A0A8H8DLT3_9FUNG</name>
<evidence type="ECO:0000313" key="1">
    <source>
        <dbReference type="EMBL" id="KAG5463254.1"/>
    </source>
</evidence>
<dbReference type="EMBL" id="JAEFCI010000892">
    <property type="protein sequence ID" value="KAG5463254.1"/>
    <property type="molecule type" value="Genomic_DNA"/>
</dbReference>
<keyword evidence="2" id="KW-1185">Reference proteome</keyword>
<dbReference type="Proteomes" id="UP000673691">
    <property type="component" value="Unassembled WGS sequence"/>
</dbReference>
<dbReference type="AlphaFoldDB" id="A0A8H8DLT3"/>
<organism evidence="1 2">
    <name type="scientific">Olpidium bornovanus</name>
    <dbReference type="NCBI Taxonomy" id="278681"/>
    <lineage>
        <taxon>Eukaryota</taxon>
        <taxon>Fungi</taxon>
        <taxon>Fungi incertae sedis</taxon>
        <taxon>Olpidiomycota</taxon>
        <taxon>Olpidiomycotina</taxon>
        <taxon>Olpidiomycetes</taxon>
        <taxon>Olpidiales</taxon>
        <taxon>Olpidiaceae</taxon>
        <taxon>Olpidium</taxon>
    </lineage>
</organism>
<proteinExistence type="predicted"/>
<gene>
    <name evidence="1" type="ORF">BJ554DRAFT_656</name>
</gene>
<sequence length="148" mass="16785">MTQAAATTRIKNATVLRSTLLHFNKLLLRYYLPFSKVSQCVNLTEDRNETTTTITEAVHTLVPVLSPTLGHDREGAVLVPRQTCSRASSTTYRSTIAAEALQNWKHLSSKSIIISVCCEYQRRRGSRHHRWQAGRRRGHILAEAQKLM</sequence>